<dbReference type="NCBIfam" id="TIGR00247">
    <property type="entry name" value="endolytic transglycosylase MltG"/>
    <property type="match status" value="1"/>
</dbReference>
<organism evidence="9 10">
    <name type="scientific">Streptomyces albipurpureus</name>
    <dbReference type="NCBI Taxonomy" id="2897419"/>
    <lineage>
        <taxon>Bacteria</taxon>
        <taxon>Bacillati</taxon>
        <taxon>Actinomycetota</taxon>
        <taxon>Actinomycetes</taxon>
        <taxon>Kitasatosporales</taxon>
        <taxon>Streptomycetaceae</taxon>
        <taxon>Streptomyces</taxon>
    </lineage>
</organism>
<gene>
    <name evidence="7 9" type="primary">mltG</name>
    <name evidence="9" type="ORF">NBG84_31780</name>
</gene>
<dbReference type="EC" id="4.2.2.29" evidence="7"/>
<keyword evidence="2 7" id="KW-0812">Transmembrane</keyword>
<dbReference type="Pfam" id="PF02618">
    <property type="entry name" value="YceG"/>
    <property type="match status" value="1"/>
</dbReference>
<keyword evidence="3 7" id="KW-1133">Transmembrane helix</keyword>
<dbReference type="Gene3D" id="3.30.160.60">
    <property type="entry name" value="Classic Zinc Finger"/>
    <property type="match status" value="1"/>
</dbReference>
<keyword evidence="5 7" id="KW-0456">Lyase</keyword>
<evidence type="ECO:0000256" key="2">
    <source>
        <dbReference type="ARBA" id="ARBA00022692"/>
    </source>
</evidence>
<dbReference type="PANTHER" id="PTHR30518">
    <property type="entry name" value="ENDOLYTIC MUREIN TRANSGLYCOSYLASE"/>
    <property type="match status" value="1"/>
</dbReference>
<evidence type="ECO:0000256" key="8">
    <source>
        <dbReference type="SAM" id="MobiDB-lite"/>
    </source>
</evidence>
<protein>
    <recommendedName>
        <fullName evidence="7">Endolytic murein transglycosylase</fullName>
        <ecNumber evidence="7">4.2.2.29</ecNumber>
    </recommendedName>
    <alternativeName>
        <fullName evidence="7">Peptidoglycan lytic transglycosylase</fullName>
    </alternativeName>
    <alternativeName>
        <fullName evidence="7">Peptidoglycan polymerization terminase</fullName>
    </alternativeName>
</protein>
<name>A0ABT0V082_9ACTN</name>
<accession>A0ABT0V082</accession>
<dbReference type="RefSeq" id="WP_250923139.1">
    <property type="nucleotide sequence ID" value="NZ_JAMQAW010000051.1"/>
</dbReference>
<keyword evidence="4 7" id="KW-0472">Membrane</keyword>
<reference evidence="9" key="1">
    <citation type="submission" date="2022-06" db="EMBL/GenBank/DDBJ databases">
        <title>Genome public.</title>
        <authorList>
            <person name="Sun Q."/>
        </authorList>
    </citation>
    <scope>NUCLEOTIDE SEQUENCE</scope>
    <source>
        <strain evidence="9">CWNU-1</strain>
    </source>
</reference>
<keyword evidence="10" id="KW-1185">Reference proteome</keyword>
<proteinExistence type="inferred from homology"/>
<evidence type="ECO:0000313" key="10">
    <source>
        <dbReference type="Proteomes" id="UP001431429"/>
    </source>
</evidence>
<evidence type="ECO:0000256" key="5">
    <source>
        <dbReference type="ARBA" id="ARBA00023239"/>
    </source>
</evidence>
<keyword evidence="6 7" id="KW-0961">Cell wall biogenesis/degradation</keyword>
<evidence type="ECO:0000256" key="3">
    <source>
        <dbReference type="ARBA" id="ARBA00022989"/>
    </source>
</evidence>
<feature type="compositionally biased region" description="Low complexity" evidence="8">
    <location>
        <begin position="38"/>
        <end position="83"/>
    </location>
</feature>
<comment type="caution">
    <text evidence="9">The sequence shown here is derived from an EMBL/GenBank/DDBJ whole genome shotgun (WGS) entry which is preliminary data.</text>
</comment>
<dbReference type="HAMAP" id="MF_02065">
    <property type="entry name" value="MltG"/>
    <property type="match status" value="1"/>
</dbReference>
<feature type="region of interest" description="Disordered" evidence="8">
    <location>
        <begin position="1"/>
        <end position="192"/>
    </location>
</feature>
<keyword evidence="1 7" id="KW-1003">Cell membrane</keyword>
<comment type="catalytic activity">
    <reaction evidence="7">
        <text>a peptidoglycan chain = a peptidoglycan chain with N-acetyl-1,6-anhydromuramyl-[peptide] at the reducing end + a peptidoglycan chain with N-acetylglucosamine at the non-reducing end.</text>
        <dbReference type="EC" id="4.2.2.29"/>
    </reaction>
</comment>
<comment type="subcellular location">
    <subcellularLocation>
        <location evidence="7">Cell membrane</location>
        <topology evidence="7">Single-pass membrane protein</topology>
    </subcellularLocation>
</comment>
<comment type="similarity">
    <text evidence="7">Belongs to the transglycosylase MltG family.</text>
</comment>
<feature type="region of interest" description="Disordered" evidence="8">
    <location>
        <begin position="528"/>
        <end position="547"/>
    </location>
</feature>
<evidence type="ECO:0000256" key="1">
    <source>
        <dbReference type="ARBA" id="ARBA00022475"/>
    </source>
</evidence>
<dbReference type="EMBL" id="JAMQAW010000051">
    <property type="protein sequence ID" value="MCM2392816.1"/>
    <property type="molecule type" value="Genomic_DNA"/>
</dbReference>
<evidence type="ECO:0000256" key="7">
    <source>
        <dbReference type="HAMAP-Rule" id="MF_02065"/>
    </source>
</evidence>
<sequence>MTDYGRGPGSEPWHPDDPLYGDQGWEGQAGTGQDSTTGQPHQYAQPQQQEYGADAYQQQYGQQGYDGQQSYEGQQFEGQAAQQPYDGGWDTSQQTAMPYGGTPAGYGNQQEADYYATPEAYPPPEPPNRRSEPEPEADAGQWEAEAPEEEKHPFFTGADADDADGYDDPRQGRRRGGGDGGNERRGKGKKKGRNGCACLVVSLVLLGGLGGVSYFGYQFWEGKFGAPEDFAGAGSGTTEIEVPAGAGLQEIGSILKKAGVVKSSGAFVSAAQGKSVQAGVYILPKEMSGANAVQAMLNPKSRNNLILPPGKRNVWVYAEIDKRLELKKGTTAAIARSQASTMGLPSWVKGKELRDPLEGFLFPATYPIAKGMKPEAVLKKMVAEANKEYNRTDLAGEATKLGLKSPLELITVASLVQAEGKYKHDFDKVSRVVYNRLKENNTETIGRLEFDSTVNYIKGESKLAIGSVDALRRIKDPYNTYRIQGLPPGPIGNPGQDALSSALNPTAGPWYYFVSITEDETLFAETNAEHERNRQRYLEEQKKEKDG</sequence>
<dbReference type="Gene3D" id="3.30.1490.480">
    <property type="entry name" value="Endolytic murein transglycosylase"/>
    <property type="match status" value="1"/>
</dbReference>
<dbReference type="InterPro" id="IPR003770">
    <property type="entry name" value="MLTG-like"/>
</dbReference>
<feature type="transmembrane region" description="Helical" evidence="7">
    <location>
        <begin position="194"/>
        <end position="217"/>
    </location>
</feature>
<evidence type="ECO:0000256" key="4">
    <source>
        <dbReference type="ARBA" id="ARBA00023136"/>
    </source>
</evidence>
<evidence type="ECO:0000313" key="9">
    <source>
        <dbReference type="EMBL" id="MCM2392816.1"/>
    </source>
</evidence>
<evidence type="ECO:0000256" key="6">
    <source>
        <dbReference type="ARBA" id="ARBA00023316"/>
    </source>
</evidence>
<feature type="site" description="Important for catalytic activity" evidence="7">
    <location>
        <position position="419"/>
    </location>
</feature>
<dbReference type="PANTHER" id="PTHR30518:SF2">
    <property type="entry name" value="ENDOLYTIC MUREIN TRANSGLYCOSYLASE"/>
    <property type="match status" value="1"/>
</dbReference>
<dbReference type="Proteomes" id="UP001431429">
    <property type="component" value="Unassembled WGS sequence"/>
</dbReference>
<comment type="function">
    <text evidence="7">Functions as a peptidoglycan terminase that cleaves nascent peptidoglycan strands endolytically to terminate their elongation.</text>
</comment>